<accession>A0ABR2KBA1</accession>
<dbReference type="Proteomes" id="UP001470230">
    <property type="component" value="Unassembled WGS sequence"/>
</dbReference>
<gene>
    <name evidence="6" type="ORF">M9Y10_039245</name>
</gene>
<protein>
    <recommendedName>
        <fullName evidence="5">UBR-type domain-containing protein</fullName>
    </recommendedName>
</protein>
<sequence length="422" mass="49440">MEYKLVLSGGSDMPLDRYEKNFSFIVNGQEIKTNRLIADFLSPIIRRFHYSDSSINTFSINIKKENDETDEMISNCFKEFLALFTFETQTLSKAQCKYYIHFFYALGNINEYLRLQPEYLKDLNSENAISRFKMIRNMLNQTNSKLFPTENGIYDELIKFISSHFSTIPKEEMKSLTNDELEQILSNESLRIHDEDELFKFVSEIYKENRNNFFLFDFVIFSNLNEESLHNFIEEFNYDDMDEVIWKSFCSLIKKSDVNSNDSERYKIPSENSIQNDHGNETISEIDKYCTYAVTGTRYSEQKWYYCRTCGLTGNKGMCEICAQKCHKNHDVAFYKNGTGFYCDCPDHGGCCCMPQSDDLQCTFELTGGKIVEQPMYNCLDCNIQNICQNCAIKHHKNHKVHVNETTFGDVCHYYIESHRNA</sequence>
<feature type="zinc finger region" description="UBR-type" evidence="4">
    <location>
        <begin position="288"/>
        <end position="358"/>
    </location>
</feature>
<dbReference type="InterPro" id="IPR011705">
    <property type="entry name" value="BACK"/>
</dbReference>
<proteinExistence type="predicted"/>
<feature type="domain" description="UBR-type" evidence="5">
    <location>
        <begin position="288"/>
        <end position="358"/>
    </location>
</feature>
<name>A0ABR2KBA1_9EUKA</name>
<dbReference type="PANTHER" id="PTHR21725">
    <property type="entry name" value="E3 UBIQUITIN-PROTEIN LIGASE UBR4"/>
    <property type="match status" value="1"/>
</dbReference>
<keyword evidence="1" id="KW-0479">Metal-binding</keyword>
<evidence type="ECO:0000256" key="1">
    <source>
        <dbReference type="ARBA" id="ARBA00022723"/>
    </source>
</evidence>
<evidence type="ECO:0000256" key="4">
    <source>
        <dbReference type="PROSITE-ProRule" id="PRU00508"/>
    </source>
</evidence>
<dbReference type="InterPro" id="IPR003126">
    <property type="entry name" value="Znf_UBR"/>
</dbReference>
<evidence type="ECO:0000313" key="6">
    <source>
        <dbReference type="EMBL" id="KAK8888181.1"/>
    </source>
</evidence>
<dbReference type="EMBL" id="JAPFFF010000006">
    <property type="protein sequence ID" value="KAK8888181.1"/>
    <property type="molecule type" value="Genomic_DNA"/>
</dbReference>
<evidence type="ECO:0000256" key="3">
    <source>
        <dbReference type="ARBA" id="ARBA00022833"/>
    </source>
</evidence>
<dbReference type="InterPro" id="IPR045189">
    <property type="entry name" value="UBR4-like"/>
</dbReference>
<comment type="caution">
    <text evidence="6">The sequence shown here is derived from an EMBL/GenBank/DDBJ whole genome shotgun (WGS) entry which is preliminary data.</text>
</comment>
<dbReference type="PANTHER" id="PTHR21725:SF1">
    <property type="entry name" value="E3 UBIQUITIN-PROTEIN LIGASE UBR4"/>
    <property type="match status" value="1"/>
</dbReference>
<evidence type="ECO:0000313" key="7">
    <source>
        <dbReference type="Proteomes" id="UP001470230"/>
    </source>
</evidence>
<keyword evidence="3" id="KW-0862">Zinc</keyword>
<reference evidence="6 7" key="1">
    <citation type="submission" date="2024-04" db="EMBL/GenBank/DDBJ databases">
        <title>Tritrichomonas musculus Genome.</title>
        <authorList>
            <person name="Alves-Ferreira E."/>
            <person name="Grigg M."/>
            <person name="Lorenzi H."/>
            <person name="Galac M."/>
        </authorList>
    </citation>
    <scope>NUCLEOTIDE SEQUENCE [LARGE SCALE GENOMIC DNA]</scope>
    <source>
        <strain evidence="6 7">EAF2021</strain>
    </source>
</reference>
<evidence type="ECO:0000259" key="5">
    <source>
        <dbReference type="PROSITE" id="PS51157"/>
    </source>
</evidence>
<dbReference type="SMART" id="SM00396">
    <property type="entry name" value="ZnF_UBR1"/>
    <property type="match status" value="2"/>
</dbReference>
<dbReference type="PROSITE" id="PS51157">
    <property type="entry name" value="ZF_UBR"/>
    <property type="match status" value="1"/>
</dbReference>
<evidence type="ECO:0000256" key="2">
    <source>
        <dbReference type="ARBA" id="ARBA00022771"/>
    </source>
</evidence>
<dbReference type="Pfam" id="PF02207">
    <property type="entry name" value="zf-UBR"/>
    <property type="match status" value="1"/>
</dbReference>
<organism evidence="6 7">
    <name type="scientific">Tritrichomonas musculus</name>
    <dbReference type="NCBI Taxonomy" id="1915356"/>
    <lineage>
        <taxon>Eukaryota</taxon>
        <taxon>Metamonada</taxon>
        <taxon>Parabasalia</taxon>
        <taxon>Tritrichomonadida</taxon>
        <taxon>Tritrichomonadidae</taxon>
        <taxon>Tritrichomonas</taxon>
    </lineage>
</organism>
<keyword evidence="7" id="KW-1185">Reference proteome</keyword>
<dbReference type="Pfam" id="PF07707">
    <property type="entry name" value="BACK"/>
    <property type="match status" value="1"/>
</dbReference>
<keyword evidence="2" id="KW-0863">Zinc-finger</keyword>